<evidence type="ECO:0000256" key="1">
    <source>
        <dbReference type="ARBA" id="ARBA00005568"/>
    </source>
</evidence>
<dbReference type="EMBL" id="JAGGKT010000005">
    <property type="protein sequence ID" value="MBP1932158.1"/>
    <property type="molecule type" value="Genomic_DNA"/>
</dbReference>
<evidence type="ECO:0000256" key="3">
    <source>
        <dbReference type="ARBA" id="ARBA00023239"/>
    </source>
</evidence>
<sequence>MSHLKMEFVENKNVFGTMLSEMYVPNIVRIFKRSGFDFVIVDCEHGSFDYTNVANIAAVAKGVNLTCIVRIPKIDRECILKYLEAGVDGLLVPMVSSAEEIKQVVDYAKYAPLGKRGISTLRAHTDYNSSNMAEYIERANRDTFIIPQIETVAGLEAVGEIARVEGVDGVVVGPNDLSMELGILGDYQHPLMQDAMKKVADAAKDAGSWSGIISSNKKLLLQCQDLGMQFFSWNSEIGMIMESAKGTLSYLRG</sequence>
<keyword evidence="6" id="KW-1185">Reference proteome</keyword>
<evidence type="ECO:0000259" key="4">
    <source>
        <dbReference type="Pfam" id="PF03328"/>
    </source>
</evidence>
<dbReference type="InterPro" id="IPR005000">
    <property type="entry name" value="Aldolase/citrate-lyase_domain"/>
</dbReference>
<protein>
    <submittedName>
        <fullName evidence="5">2-dehydro-3-deoxyglucarate aldolase/4-hydroxy-2-oxoheptanedioate aldolase</fullName>
        <ecNumber evidence="5">4.1.2.20</ecNumber>
        <ecNumber evidence="5">4.1.2.52</ecNumber>
    </submittedName>
</protein>
<dbReference type="InterPro" id="IPR040442">
    <property type="entry name" value="Pyrv_kinase-like_dom_sf"/>
</dbReference>
<dbReference type="RefSeq" id="WP_209810218.1">
    <property type="nucleotide sequence ID" value="NZ_JAGGKT010000005.1"/>
</dbReference>
<feature type="domain" description="HpcH/HpaI aldolase/citrate lyase" evidence="4">
    <location>
        <begin position="25"/>
        <end position="237"/>
    </location>
</feature>
<evidence type="ECO:0000313" key="6">
    <source>
        <dbReference type="Proteomes" id="UP001519343"/>
    </source>
</evidence>
<dbReference type="InterPro" id="IPR015813">
    <property type="entry name" value="Pyrv/PenolPyrv_kinase-like_dom"/>
</dbReference>
<name>A0ABS4GPG0_9BACL</name>
<dbReference type="InterPro" id="IPR050251">
    <property type="entry name" value="HpcH-HpaI_aldolase"/>
</dbReference>
<dbReference type="PANTHER" id="PTHR30502">
    <property type="entry name" value="2-KETO-3-DEOXY-L-RHAMNONATE ALDOLASE"/>
    <property type="match status" value="1"/>
</dbReference>
<reference evidence="5 6" key="1">
    <citation type="submission" date="2021-03" db="EMBL/GenBank/DDBJ databases">
        <title>Genomic Encyclopedia of Type Strains, Phase IV (KMG-IV): sequencing the most valuable type-strain genomes for metagenomic binning, comparative biology and taxonomic classification.</title>
        <authorList>
            <person name="Goeker M."/>
        </authorList>
    </citation>
    <scope>NUCLEOTIDE SEQUENCE [LARGE SCALE GENOMIC DNA]</scope>
    <source>
        <strain evidence="5 6">DSM 24738</strain>
    </source>
</reference>
<keyword evidence="3 5" id="KW-0456">Lyase</keyword>
<comment type="caution">
    <text evidence="5">The sequence shown here is derived from an EMBL/GenBank/DDBJ whole genome shotgun (WGS) entry which is preliminary data.</text>
</comment>
<organism evidence="5 6">
    <name type="scientific">Ammoniphilus resinae</name>
    <dbReference type="NCBI Taxonomy" id="861532"/>
    <lineage>
        <taxon>Bacteria</taxon>
        <taxon>Bacillati</taxon>
        <taxon>Bacillota</taxon>
        <taxon>Bacilli</taxon>
        <taxon>Bacillales</taxon>
        <taxon>Paenibacillaceae</taxon>
        <taxon>Aneurinibacillus group</taxon>
        <taxon>Ammoniphilus</taxon>
    </lineage>
</organism>
<dbReference type="Pfam" id="PF03328">
    <property type="entry name" value="HpcH_HpaI"/>
    <property type="match status" value="1"/>
</dbReference>
<comment type="similarity">
    <text evidence="1">Belongs to the HpcH/HpaI aldolase family.</text>
</comment>
<dbReference type="Gene3D" id="3.20.20.60">
    <property type="entry name" value="Phosphoenolpyruvate-binding domains"/>
    <property type="match status" value="1"/>
</dbReference>
<keyword evidence="2" id="KW-0479">Metal-binding</keyword>
<dbReference type="EC" id="4.1.2.52" evidence="5"/>
<accession>A0ABS4GPG0</accession>
<dbReference type="SUPFAM" id="SSF51621">
    <property type="entry name" value="Phosphoenolpyruvate/pyruvate domain"/>
    <property type="match status" value="1"/>
</dbReference>
<dbReference type="EC" id="4.1.2.20" evidence="5"/>
<evidence type="ECO:0000256" key="2">
    <source>
        <dbReference type="ARBA" id="ARBA00022723"/>
    </source>
</evidence>
<dbReference type="Proteomes" id="UP001519343">
    <property type="component" value="Unassembled WGS sequence"/>
</dbReference>
<proteinExistence type="inferred from homology"/>
<evidence type="ECO:0000313" key="5">
    <source>
        <dbReference type="EMBL" id="MBP1932158.1"/>
    </source>
</evidence>
<dbReference type="PANTHER" id="PTHR30502:SF0">
    <property type="entry name" value="PHOSPHOENOLPYRUVATE CARBOXYLASE FAMILY PROTEIN"/>
    <property type="match status" value="1"/>
</dbReference>
<gene>
    <name evidence="5" type="ORF">J2Z37_002159</name>
</gene>
<dbReference type="GO" id="GO:0008672">
    <property type="term" value="F:2-dehydro-3-deoxyglucarate aldolase activity"/>
    <property type="evidence" value="ECO:0007669"/>
    <property type="project" value="UniProtKB-EC"/>
</dbReference>